<protein>
    <submittedName>
        <fullName evidence="4">Histidine kinase</fullName>
    </submittedName>
</protein>
<evidence type="ECO:0000313" key="4">
    <source>
        <dbReference type="EMBL" id="PVX50722.1"/>
    </source>
</evidence>
<dbReference type="Gene3D" id="3.30.565.10">
    <property type="entry name" value="Histidine kinase-like ATPase, C-terminal domain"/>
    <property type="match status" value="1"/>
</dbReference>
<dbReference type="EMBL" id="QENZ01000004">
    <property type="protein sequence ID" value="PVX50722.1"/>
    <property type="molecule type" value="Genomic_DNA"/>
</dbReference>
<keyword evidence="2" id="KW-1133">Transmembrane helix</keyword>
<keyword evidence="5" id="KW-1185">Reference proteome</keyword>
<feature type="transmembrane region" description="Helical" evidence="2">
    <location>
        <begin position="9"/>
        <end position="27"/>
    </location>
</feature>
<dbReference type="Pfam" id="PF06580">
    <property type="entry name" value="His_kinase"/>
    <property type="match status" value="1"/>
</dbReference>
<dbReference type="AlphaFoldDB" id="A0A7L4UQ57"/>
<feature type="domain" description="Signal transduction histidine kinase internal region" evidence="3">
    <location>
        <begin position="154"/>
        <end position="228"/>
    </location>
</feature>
<keyword evidence="4" id="KW-0808">Transferase</keyword>
<keyword evidence="2" id="KW-0472">Membrane</keyword>
<keyword evidence="2" id="KW-0812">Transmembrane</keyword>
<dbReference type="RefSeq" id="WP_165806856.1">
    <property type="nucleotide sequence ID" value="NZ_QENZ01000004.1"/>
</dbReference>
<evidence type="ECO:0000256" key="1">
    <source>
        <dbReference type="SAM" id="Coils"/>
    </source>
</evidence>
<dbReference type="Proteomes" id="UP000251835">
    <property type="component" value="Unassembled WGS sequence"/>
</dbReference>
<dbReference type="GO" id="GO:0000155">
    <property type="term" value="F:phosphorelay sensor kinase activity"/>
    <property type="evidence" value="ECO:0007669"/>
    <property type="project" value="InterPro"/>
</dbReference>
<sequence>MKTDRHQPWLFNGIVWCLSFVVLLFAFTKDAESIGDIDYIYTLFFVLTLVPPVLLNLYVLMPLLLKRGKYVWFVLAFLLNIVVFAKCNEWFFSSLIDKILPNYFFISYHSEIDLLVIFAVFLSIVTLLKLAEEGFYLQKRENQILEMEKEKAQMELALVRSQLNPHFLFNALNLVYGLSLENNQKATEAIVQLSDILRYVVYDANTAKVSLQKEILLLENYLAFQQKRTFVEDVDFNIKVDNEEEQICPMLLLPLLENAFKYGAKSQSDFIHINLRGREGILNFIIRNSYEKKEKSGGGLGLKMLEETLHLVYPEKHHLVVEDTGVIFEVKLNINLNG</sequence>
<dbReference type="GO" id="GO:0016020">
    <property type="term" value="C:membrane"/>
    <property type="evidence" value="ECO:0007669"/>
    <property type="project" value="InterPro"/>
</dbReference>
<dbReference type="PANTHER" id="PTHR34220:SF7">
    <property type="entry name" value="SENSOR HISTIDINE KINASE YPDA"/>
    <property type="match status" value="1"/>
</dbReference>
<organism evidence="4 5">
    <name type="scientific">Balneicella halophila</name>
    <dbReference type="NCBI Taxonomy" id="1537566"/>
    <lineage>
        <taxon>Bacteria</taxon>
        <taxon>Pseudomonadati</taxon>
        <taxon>Bacteroidota</taxon>
        <taxon>Bacteroidia</taxon>
        <taxon>Bacteroidales</taxon>
        <taxon>Balneicellaceae</taxon>
        <taxon>Balneicella</taxon>
    </lineage>
</organism>
<keyword evidence="4" id="KW-0418">Kinase</keyword>
<dbReference type="InterPro" id="IPR010559">
    <property type="entry name" value="Sig_transdc_His_kin_internal"/>
</dbReference>
<feature type="coiled-coil region" evidence="1">
    <location>
        <begin position="137"/>
        <end position="164"/>
    </location>
</feature>
<keyword evidence="1" id="KW-0175">Coiled coil</keyword>
<dbReference type="SUPFAM" id="SSF55874">
    <property type="entry name" value="ATPase domain of HSP90 chaperone/DNA topoisomerase II/histidine kinase"/>
    <property type="match status" value="1"/>
</dbReference>
<gene>
    <name evidence="4" type="ORF">C7377_1035</name>
</gene>
<evidence type="ECO:0000313" key="5">
    <source>
        <dbReference type="Proteomes" id="UP000251835"/>
    </source>
</evidence>
<proteinExistence type="predicted"/>
<evidence type="ECO:0000259" key="3">
    <source>
        <dbReference type="Pfam" id="PF06580"/>
    </source>
</evidence>
<feature type="transmembrane region" description="Helical" evidence="2">
    <location>
        <begin position="39"/>
        <end position="58"/>
    </location>
</feature>
<dbReference type="PANTHER" id="PTHR34220">
    <property type="entry name" value="SENSOR HISTIDINE KINASE YPDA"/>
    <property type="match status" value="1"/>
</dbReference>
<feature type="transmembrane region" description="Helical" evidence="2">
    <location>
        <begin position="112"/>
        <end position="131"/>
    </location>
</feature>
<feature type="transmembrane region" description="Helical" evidence="2">
    <location>
        <begin position="70"/>
        <end position="92"/>
    </location>
</feature>
<accession>A0A7L4UQ57</accession>
<comment type="caution">
    <text evidence="4">The sequence shown here is derived from an EMBL/GenBank/DDBJ whole genome shotgun (WGS) entry which is preliminary data.</text>
</comment>
<evidence type="ECO:0000256" key="2">
    <source>
        <dbReference type="SAM" id="Phobius"/>
    </source>
</evidence>
<dbReference type="InterPro" id="IPR036890">
    <property type="entry name" value="HATPase_C_sf"/>
</dbReference>
<dbReference type="InterPro" id="IPR050640">
    <property type="entry name" value="Bact_2-comp_sensor_kinase"/>
</dbReference>
<name>A0A7L4UQ57_BALHA</name>
<reference evidence="4 5" key="1">
    <citation type="submission" date="2018-05" db="EMBL/GenBank/DDBJ databases">
        <title>Genomic Encyclopedia of Type Strains, Phase IV (KMG-IV): sequencing the most valuable type-strain genomes for metagenomic binning, comparative biology and taxonomic classification.</title>
        <authorList>
            <person name="Goeker M."/>
        </authorList>
    </citation>
    <scope>NUCLEOTIDE SEQUENCE [LARGE SCALE GENOMIC DNA]</scope>
    <source>
        <strain evidence="4 5">DSM 28579</strain>
    </source>
</reference>